<dbReference type="OrthoDB" id="1934862at2759"/>
<protein>
    <submittedName>
        <fullName evidence="1">Ty3-gypsy retroelement transposase</fullName>
    </submittedName>
</protein>
<comment type="caution">
    <text evidence="1">The sequence shown here is derived from an EMBL/GenBank/DDBJ whole genome shotgun (WGS) entry which is preliminary data.</text>
</comment>
<dbReference type="EMBL" id="SSTE01016227">
    <property type="protein sequence ID" value="KAA0041811.1"/>
    <property type="molecule type" value="Genomic_DNA"/>
</dbReference>
<name>A0A5A7TJS6_CUCMM</name>
<dbReference type="Gene3D" id="2.40.70.10">
    <property type="entry name" value="Acid Proteases"/>
    <property type="match status" value="1"/>
</dbReference>
<dbReference type="Proteomes" id="UP000321393">
    <property type="component" value="Unassembled WGS sequence"/>
</dbReference>
<dbReference type="Proteomes" id="UP000321947">
    <property type="component" value="Unassembled WGS sequence"/>
</dbReference>
<proteinExistence type="predicted"/>
<evidence type="ECO:0000313" key="3">
    <source>
        <dbReference type="Proteomes" id="UP000321393"/>
    </source>
</evidence>
<dbReference type="AlphaFoldDB" id="A0A5A7TJS6"/>
<gene>
    <name evidence="2" type="ORF">E5676_scaffold95G001130</name>
    <name evidence="1" type="ORF">E6C27_scaffold67G001850</name>
</gene>
<organism evidence="1 3">
    <name type="scientific">Cucumis melo var. makuwa</name>
    <name type="common">Oriental melon</name>
    <dbReference type="NCBI Taxonomy" id="1194695"/>
    <lineage>
        <taxon>Eukaryota</taxon>
        <taxon>Viridiplantae</taxon>
        <taxon>Streptophyta</taxon>
        <taxon>Embryophyta</taxon>
        <taxon>Tracheophyta</taxon>
        <taxon>Spermatophyta</taxon>
        <taxon>Magnoliopsida</taxon>
        <taxon>eudicotyledons</taxon>
        <taxon>Gunneridae</taxon>
        <taxon>Pentapetalae</taxon>
        <taxon>rosids</taxon>
        <taxon>fabids</taxon>
        <taxon>Cucurbitales</taxon>
        <taxon>Cucurbitaceae</taxon>
        <taxon>Benincaseae</taxon>
        <taxon>Cucumis</taxon>
    </lineage>
</organism>
<reference evidence="3 4" key="1">
    <citation type="submission" date="2019-08" db="EMBL/GenBank/DDBJ databases">
        <title>Draft genome sequences of two oriental melons (Cucumis melo L. var makuwa).</title>
        <authorList>
            <person name="Kwon S.-Y."/>
        </authorList>
    </citation>
    <scope>NUCLEOTIDE SEQUENCE [LARGE SCALE GENOMIC DNA]</scope>
    <source>
        <strain evidence="4">cv. Chang Bougi</strain>
        <strain evidence="3">cv. SW 3</strain>
        <tissue evidence="1">Leaf</tissue>
    </source>
</reference>
<accession>A0A5A7TJS6</accession>
<evidence type="ECO:0000313" key="4">
    <source>
        <dbReference type="Proteomes" id="UP000321947"/>
    </source>
</evidence>
<sequence>MVGLTTPETFKVKRMVEDREIVIMIDCGKTHNFISLKLVDELKIPMAETINYDVIMGSGMAVQGRGMCKSVTKELSMTFAVGETKAILKGDPSLTRMEVSLKMLVKTWQLEDQGFLIDFRAMGIPKGNQHIMVKEFVEEFRAKFEQLQREFEDVFNMPVELPMMRQIDHRIQLKEGMDPINVRPYRYPHA</sequence>
<evidence type="ECO:0000313" key="2">
    <source>
        <dbReference type="EMBL" id="TYK27100.1"/>
    </source>
</evidence>
<evidence type="ECO:0000313" key="1">
    <source>
        <dbReference type="EMBL" id="KAA0041811.1"/>
    </source>
</evidence>
<dbReference type="InterPro" id="IPR021109">
    <property type="entry name" value="Peptidase_aspartic_dom_sf"/>
</dbReference>
<dbReference type="EMBL" id="SSTD01003134">
    <property type="protein sequence ID" value="TYK27100.1"/>
    <property type="molecule type" value="Genomic_DNA"/>
</dbReference>